<proteinExistence type="predicted"/>
<dbReference type="InterPro" id="IPR001810">
    <property type="entry name" value="F-box_dom"/>
</dbReference>
<protein>
    <submittedName>
        <fullName evidence="3">Uncharacterized protein</fullName>
    </submittedName>
</protein>
<dbReference type="Pfam" id="PF00646">
    <property type="entry name" value="F-box"/>
    <property type="match status" value="1"/>
</dbReference>
<dbReference type="Pfam" id="PF03478">
    <property type="entry name" value="Beta-prop_KIB1-4"/>
    <property type="match status" value="1"/>
</dbReference>
<dbReference type="OrthoDB" id="1863935at2759"/>
<name>A0A2G5F0J0_AQUCA</name>
<accession>A0A2G5F0J0</accession>
<feature type="domain" description="F-box" evidence="1">
    <location>
        <begin position="81"/>
        <end position="114"/>
    </location>
</feature>
<dbReference type="InterPro" id="IPR005174">
    <property type="entry name" value="KIB1-4_b-propeller"/>
</dbReference>
<dbReference type="STRING" id="218851.A0A2G5F0J0"/>
<sequence>MDFIVLGFKSFWFLQNKIKLPRYIYFHTDYVEKLLDSNLLFRLMEVQNDPSERRRKKEALWSRLFSELEEFVMTRKEFRPWSSLPTDMMECIMRRLYYSDHVRVRAVCEGWRSMPRVSPLKQLPWLILWGKNECRSFKLIDPQYNRVYTMDMETTVFQGRDLNEIQICASKNSWFLMSSSTDQHVYSFIVYNPFMNSRERIIELPKLNAKQKIHNATFSSNPTSTHCVFLTLSYGDTVVDINTCRRGDRAWTIGTFNNNHPMHEPVNANIEMWVANILWGVESSIGEYSNVAYLDGKFYWPSLYPRMVGTYSIVEKDYHLYEYPPLGLFGSVHFVNTDKDRKILLVQMENRDCSLSRCPGHAIYRLDHRNMTWTKIDRLDDQVLCFGYHNDTAALSVEDRETKNKVYLCRNRSIKYFEINSEQDCCYLNQYNVHNDLEYRQRIYIEPPSQEDGFAGSLGD</sequence>
<evidence type="ECO:0000259" key="2">
    <source>
        <dbReference type="Pfam" id="PF03478"/>
    </source>
</evidence>
<dbReference type="AlphaFoldDB" id="A0A2G5F0J0"/>
<organism evidence="3 4">
    <name type="scientific">Aquilegia coerulea</name>
    <name type="common">Rocky mountain columbine</name>
    <dbReference type="NCBI Taxonomy" id="218851"/>
    <lineage>
        <taxon>Eukaryota</taxon>
        <taxon>Viridiplantae</taxon>
        <taxon>Streptophyta</taxon>
        <taxon>Embryophyta</taxon>
        <taxon>Tracheophyta</taxon>
        <taxon>Spermatophyta</taxon>
        <taxon>Magnoliopsida</taxon>
        <taxon>Ranunculales</taxon>
        <taxon>Ranunculaceae</taxon>
        <taxon>Thalictroideae</taxon>
        <taxon>Aquilegia</taxon>
    </lineage>
</organism>
<evidence type="ECO:0000259" key="1">
    <source>
        <dbReference type="Pfam" id="PF00646"/>
    </source>
</evidence>
<evidence type="ECO:0000313" key="3">
    <source>
        <dbReference type="EMBL" id="PIA61496.1"/>
    </source>
</evidence>
<dbReference type="PANTHER" id="PTHR33127:SF5">
    <property type="entry name" value="TRANSMEMBRANE PROTEIN"/>
    <property type="match status" value="1"/>
</dbReference>
<dbReference type="EMBL" id="KZ305020">
    <property type="protein sequence ID" value="PIA61496.1"/>
    <property type="molecule type" value="Genomic_DNA"/>
</dbReference>
<dbReference type="Gene3D" id="1.20.1280.50">
    <property type="match status" value="1"/>
</dbReference>
<gene>
    <name evidence="3" type="ORF">AQUCO_00300777v1</name>
</gene>
<dbReference type="Proteomes" id="UP000230069">
    <property type="component" value="Unassembled WGS sequence"/>
</dbReference>
<dbReference type="PANTHER" id="PTHR33127">
    <property type="entry name" value="TRANSMEMBRANE PROTEIN"/>
    <property type="match status" value="1"/>
</dbReference>
<keyword evidence="4" id="KW-1185">Reference proteome</keyword>
<evidence type="ECO:0000313" key="4">
    <source>
        <dbReference type="Proteomes" id="UP000230069"/>
    </source>
</evidence>
<dbReference type="InParanoid" id="A0A2G5F0J0"/>
<dbReference type="SUPFAM" id="SSF81383">
    <property type="entry name" value="F-box domain"/>
    <property type="match status" value="1"/>
</dbReference>
<dbReference type="InterPro" id="IPR036047">
    <property type="entry name" value="F-box-like_dom_sf"/>
</dbReference>
<feature type="domain" description="KIB1-4 beta-propeller" evidence="2">
    <location>
        <begin position="145"/>
        <end position="414"/>
    </location>
</feature>
<reference evidence="3 4" key="1">
    <citation type="submission" date="2017-09" db="EMBL/GenBank/DDBJ databases">
        <title>WGS assembly of Aquilegia coerulea Goldsmith.</title>
        <authorList>
            <person name="Hodges S."/>
            <person name="Kramer E."/>
            <person name="Nordborg M."/>
            <person name="Tomkins J."/>
            <person name="Borevitz J."/>
            <person name="Derieg N."/>
            <person name="Yan J."/>
            <person name="Mihaltcheva S."/>
            <person name="Hayes R.D."/>
            <person name="Rokhsar D."/>
        </authorList>
    </citation>
    <scope>NUCLEOTIDE SEQUENCE [LARGE SCALE GENOMIC DNA]</scope>
    <source>
        <strain evidence="4">cv. Goldsmith</strain>
    </source>
</reference>